<dbReference type="EMBL" id="FNPG01000014">
    <property type="protein sequence ID" value="SDY34015.1"/>
    <property type="molecule type" value="Genomic_DNA"/>
</dbReference>
<accession>A0A1H3J339</accession>
<feature type="compositionally biased region" description="Basic and acidic residues" evidence="2">
    <location>
        <begin position="88"/>
        <end position="104"/>
    </location>
</feature>
<keyword evidence="5" id="KW-1185">Reference proteome</keyword>
<feature type="region of interest" description="Disordered" evidence="2">
    <location>
        <begin position="30"/>
        <end position="113"/>
    </location>
</feature>
<evidence type="ECO:0000256" key="2">
    <source>
        <dbReference type="SAM" id="MobiDB-lite"/>
    </source>
</evidence>
<protein>
    <submittedName>
        <fullName evidence="4">Uncharacterized protein YpuA, DUF1002 family</fullName>
    </submittedName>
</protein>
<proteinExistence type="predicted"/>
<reference evidence="4 5" key="1">
    <citation type="submission" date="2016-10" db="EMBL/GenBank/DDBJ databases">
        <authorList>
            <person name="de Groot N.N."/>
        </authorList>
    </citation>
    <scope>NUCLEOTIDE SEQUENCE [LARGE SCALE GENOMIC DNA]</scope>
    <source>
        <strain evidence="4 5">DSM 14045</strain>
    </source>
</reference>
<dbReference type="RefSeq" id="WP_074717284.1">
    <property type="nucleotide sequence ID" value="NZ_FNPG01000014.1"/>
</dbReference>
<organism evidence="4 5">
    <name type="scientific">Lachnobacterium bovis DSM 14045</name>
    <dbReference type="NCBI Taxonomy" id="1122142"/>
    <lineage>
        <taxon>Bacteria</taxon>
        <taxon>Bacillati</taxon>
        <taxon>Bacillota</taxon>
        <taxon>Clostridia</taxon>
        <taxon>Lachnospirales</taxon>
        <taxon>Lachnospiraceae</taxon>
        <taxon>Lachnobacterium</taxon>
    </lineage>
</organism>
<evidence type="ECO:0000313" key="4">
    <source>
        <dbReference type="EMBL" id="SDY34015.1"/>
    </source>
</evidence>
<feature type="chain" id="PRO_5038381677" evidence="3">
    <location>
        <begin position="21"/>
        <end position="367"/>
    </location>
</feature>
<dbReference type="InterPro" id="IPR009343">
    <property type="entry name" value="DUF1002"/>
</dbReference>
<name>A0A1H3J339_9FIRM</name>
<feature type="compositionally biased region" description="Basic and acidic residues" evidence="2">
    <location>
        <begin position="37"/>
        <end position="58"/>
    </location>
</feature>
<dbReference type="STRING" id="1122142.SAMN02910414_01320"/>
<evidence type="ECO:0000313" key="5">
    <source>
        <dbReference type="Proteomes" id="UP000183918"/>
    </source>
</evidence>
<feature type="compositionally biased region" description="Low complexity" evidence="2">
    <location>
        <begin position="59"/>
        <end position="85"/>
    </location>
</feature>
<dbReference type="AlphaFoldDB" id="A0A1H3J339"/>
<feature type="signal peptide" evidence="3">
    <location>
        <begin position="1"/>
        <end position="20"/>
    </location>
</feature>
<keyword evidence="1" id="KW-0175">Coiled coil</keyword>
<feature type="coiled-coil region" evidence="1">
    <location>
        <begin position="254"/>
        <end position="319"/>
    </location>
</feature>
<dbReference type="Proteomes" id="UP000183918">
    <property type="component" value="Unassembled WGS sequence"/>
</dbReference>
<sequence length="367" mass="40291">MKKRMLKLMSILMVSSVIFMNETSAILASGSVAKQETSSESKNDNGQDYKTDQDEKTTSDNNKQSTNSDTTSDNNQNTTSDNTTKPQAEVKEKGDDVKVKEGDKPYLSLGSDLSPDQKNTVLRLMGIDPNKLGDYDVNYVNNTEEHQYLDSKISSSQIGSRSLSSVVVTKASKGSGIKISTYNIGYCTVGMYKNALATAGIQDANIIVAAPFKISGTAALVGTFKAYKNMTGKDLDQKAVDASLEEIVTTGQLEQSADGKKENIEAMIADLKQQVANNQLKTDDDIRKAIDDAAKKYDVKLSEKDIDKLLNLLSKLKKLDIDWSAVKNQAQNWANKLGISMDDASSFWDKIVEFFKSLWDFIVGLFS</sequence>
<evidence type="ECO:0000256" key="3">
    <source>
        <dbReference type="SAM" id="SignalP"/>
    </source>
</evidence>
<keyword evidence="3" id="KW-0732">Signal</keyword>
<evidence type="ECO:0000256" key="1">
    <source>
        <dbReference type="SAM" id="Coils"/>
    </source>
</evidence>
<gene>
    <name evidence="4" type="ORF">SAMN02910414_01320</name>
</gene>
<dbReference type="Pfam" id="PF06207">
    <property type="entry name" value="DUF1002"/>
    <property type="match status" value="1"/>
</dbReference>